<feature type="compositionally biased region" description="Basic and acidic residues" evidence="1">
    <location>
        <begin position="1"/>
        <end position="18"/>
    </location>
</feature>
<evidence type="ECO:0000256" key="1">
    <source>
        <dbReference type="SAM" id="MobiDB-lite"/>
    </source>
</evidence>
<accession>A0A0M2NDK8</accession>
<name>A0A0M2NDK8_9FIRM</name>
<dbReference type="STRING" id="270498.CHK_1903"/>
<dbReference type="AlphaFoldDB" id="A0A0M2NDK8"/>
<organism evidence="2 3">
    <name type="scientific">Christensenella hongkongensis</name>
    <dbReference type="NCBI Taxonomy" id="270498"/>
    <lineage>
        <taxon>Bacteria</taxon>
        <taxon>Bacillati</taxon>
        <taxon>Bacillota</taxon>
        <taxon>Clostridia</taxon>
        <taxon>Christensenellales</taxon>
        <taxon>Christensenellaceae</taxon>
        <taxon>Christensenella</taxon>
    </lineage>
</organism>
<proteinExistence type="predicted"/>
<protein>
    <submittedName>
        <fullName evidence="2">Uncharacterized protein</fullName>
    </submittedName>
</protein>
<evidence type="ECO:0000313" key="3">
    <source>
        <dbReference type="Proteomes" id="UP000034076"/>
    </source>
</evidence>
<keyword evidence="3" id="KW-1185">Reference proteome</keyword>
<dbReference type="EMBL" id="LAYJ01000103">
    <property type="protein sequence ID" value="KKI50609.1"/>
    <property type="molecule type" value="Genomic_DNA"/>
</dbReference>
<comment type="caution">
    <text evidence="2">The sequence shown here is derived from an EMBL/GenBank/DDBJ whole genome shotgun (WGS) entry which is preliminary data.</text>
</comment>
<dbReference type="Proteomes" id="UP000034076">
    <property type="component" value="Unassembled WGS sequence"/>
</dbReference>
<feature type="region of interest" description="Disordered" evidence="1">
    <location>
        <begin position="1"/>
        <end position="42"/>
    </location>
</feature>
<evidence type="ECO:0000313" key="2">
    <source>
        <dbReference type="EMBL" id="KKI50609.1"/>
    </source>
</evidence>
<sequence length="42" mass="4605">MAKEAPSRSGLKRIDRNFAKQSRPDLSGGAFLTDSVDIGRQK</sequence>
<reference evidence="2 3" key="1">
    <citation type="submission" date="2015-04" db="EMBL/GenBank/DDBJ databases">
        <title>Draft genome sequence of bacteremic isolate Catabacter hongkongensis type strain HKU16T.</title>
        <authorList>
            <person name="Lau S.K."/>
            <person name="Teng J.L."/>
            <person name="Huang Y."/>
            <person name="Curreem S.O."/>
            <person name="Tsui S.K."/>
            <person name="Woo P.C."/>
        </authorList>
    </citation>
    <scope>NUCLEOTIDE SEQUENCE [LARGE SCALE GENOMIC DNA]</scope>
    <source>
        <strain evidence="2 3">HKU16</strain>
    </source>
</reference>
<gene>
    <name evidence="2" type="ORF">CHK_1903</name>
</gene>